<dbReference type="Gene3D" id="3.40.50.300">
    <property type="entry name" value="P-loop containing nucleotide triphosphate hydrolases"/>
    <property type="match status" value="2"/>
</dbReference>
<dbReference type="InterPro" id="IPR027417">
    <property type="entry name" value="P-loop_NTPase"/>
</dbReference>
<feature type="domain" description="HRDC" evidence="17">
    <location>
        <begin position="511"/>
        <end position="588"/>
    </location>
</feature>
<dbReference type="CDD" id="cd17920">
    <property type="entry name" value="DEXHc_RecQ"/>
    <property type="match status" value="1"/>
</dbReference>
<keyword evidence="21" id="KW-1185">Reference proteome</keyword>
<dbReference type="SUPFAM" id="SSF52540">
    <property type="entry name" value="P-loop containing nucleoside triphosphate hydrolases"/>
    <property type="match status" value="1"/>
</dbReference>
<dbReference type="InterPro" id="IPR018982">
    <property type="entry name" value="RQC_domain"/>
</dbReference>
<evidence type="ECO:0000256" key="13">
    <source>
        <dbReference type="ARBA" id="ARBA00023204"/>
    </source>
</evidence>
<accession>A0A1M6MWJ2</accession>
<keyword evidence="13" id="KW-0234">DNA repair</keyword>
<evidence type="ECO:0000256" key="7">
    <source>
        <dbReference type="ARBA" id="ARBA00022801"/>
    </source>
</evidence>
<dbReference type="InterPro" id="IPR044876">
    <property type="entry name" value="HRDC_dom_sf"/>
</dbReference>
<dbReference type="GO" id="GO:0006260">
    <property type="term" value="P:DNA replication"/>
    <property type="evidence" value="ECO:0007669"/>
    <property type="project" value="InterPro"/>
</dbReference>
<dbReference type="Proteomes" id="UP000184310">
    <property type="component" value="Unassembled WGS sequence"/>
</dbReference>
<comment type="cofactor">
    <cofactor evidence="1">
        <name>Mg(2+)</name>
        <dbReference type="ChEBI" id="CHEBI:18420"/>
    </cofactor>
</comment>
<comment type="cofactor">
    <cofactor evidence="2">
        <name>Zn(2+)</name>
        <dbReference type="ChEBI" id="CHEBI:29105"/>
    </cofactor>
</comment>
<evidence type="ECO:0000313" key="21">
    <source>
        <dbReference type="Proteomes" id="UP000184310"/>
    </source>
</evidence>
<gene>
    <name evidence="20" type="ORF">SAMN02745163_02786</name>
</gene>
<dbReference type="InterPro" id="IPR006293">
    <property type="entry name" value="DNA_helicase_ATP-dep_RecQ_bac"/>
</dbReference>
<dbReference type="GO" id="GO:0006310">
    <property type="term" value="P:DNA recombination"/>
    <property type="evidence" value="ECO:0007669"/>
    <property type="project" value="UniProtKB-UniRule"/>
</dbReference>
<dbReference type="Pfam" id="PF00570">
    <property type="entry name" value="HRDC"/>
    <property type="match status" value="1"/>
</dbReference>
<dbReference type="SMART" id="SM00341">
    <property type="entry name" value="HRDC"/>
    <property type="match status" value="1"/>
</dbReference>
<dbReference type="InterPro" id="IPR002121">
    <property type="entry name" value="HRDC_dom"/>
</dbReference>
<dbReference type="Pfam" id="PF00270">
    <property type="entry name" value="DEAD"/>
    <property type="match status" value="1"/>
</dbReference>
<evidence type="ECO:0000259" key="18">
    <source>
        <dbReference type="PROSITE" id="PS51192"/>
    </source>
</evidence>
<protein>
    <recommendedName>
        <fullName evidence="16">DNA helicase RecQ</fullName>
        <ecNumber evidence="16">5.6.2.4</ecNumber>
    </recommendedName>
</protein>
<evidence type="ECO:0000313" key="20">
    <source>
        <dbReference type="EMBL" id="SHJ87760.1"/>
    </source>
</evidence>
<dbReference type="InterPro" id="IPR036388">
    <property type="entry name" value="WH-like_DNA-bd_sf"/>
</dbReference>
<evidence type="ECO:0000256" key="4">
    <source>
        <dbReference type="ARBA" id="ARBA00022723"/>
    </source>
</evidence>
<dbReference type="OrthoDB" id="9763310at2"/>
<organism evidence="20 21">
    <name type="scientific">Clostridium cavendishii DSM 21758</name>
    <dbReference type="NCBI Taxonomy" id="1121302"/>
    <lineage>
        <taxon>Bacteria</taxon>
        <taxon>Bacillati</taxon>
        <taxon>Bacillota</taxon>
        <taxon>Clostridia</taxon>
        <taxon>Eubacteriales</taxon>
        <taxon>Clostridiaceae</taxon>
        <taxon>Clostridium</taxon>
    </lineage>
</organism>
<dbReference type="AlphaFoldDB" id="A0A1M6MWJ2"/>
<keyword evidence="14" id="KW-0413">Isomerase</keyword>
<dbReference type="GO" id="GO:0009378">
    <property type="term" value="F:four-way junction helicase activity"/>
    <property type="evidence" value="ECO:0007669"/>
    <property type="project" value="TreeGrafter"/>
</dbReference>
<evidence type="ECO:0000256" key="10">
    <source>
        <dbReference type="ARBA" id="ARBA00022840"/>
    </source>
</evidence>
<evidence type="ECO:0000256" key="1">
    <source>
        <dbReference type="ARBA" id="ARBA00001946"/>
    </source>
</evidence>
<dbReference type="InterPro" id="IPR011545">
    <property type="entry name" value="DEAD/DEAH_box_helicase_dom"/>
</dbReference>
<dbReference type="GO" id="GO:0003677">
    <property type="term" value="F:DNA binding"/>
    <property type="evidence" value="ECO:0007669"/>
    <property type="project" value="UniProtKB-KW"/>
</dbReference>
<keyword evidence="6" id="KW-0227">DNA damage</keyword>
<dbReference type="PROSITE" id="PS50967">
    <property type="entry name" value="HRDC"/>
    <property type="match status" value="1"/>
</dbReference>
<dbReference type="FunFam" id="1.10.150.80:FF:000002">
    <property type="entry name" value="ATP-dependent DNA helicase RecQ"/>
    <property type="match status" value="1"/>
</dbReference>
<comment type="similarity">
    <text evidence="3">Belongs to the helicase family. RecQ subfamily.</text>
</comment>
<reference evidence="20 21" key="1">
    <citation type="submission" date="2016-11" db="EMBL/GenBank/DDBJ databases">
        <authorList>
            <person name="Jaros S."/>
            <person name="Januszkiewicz K."/>
            <person name="Wedrychowicz H."/>
        </authorList>
    </citation>
    <scope>NUCLEOTIDE SEQUENCE [LARGE SCALE GENOMIC DNA]</scope>
    <source>
        <strain evidence="20 21">DSM 21758</strain>
    </source>
</reference>
<dbReference type="PANTHER" id="PTHR13710">
    <property type="entry name" value="DNA HELICASE RECQ FAMILY MEMBER"/>
    <property type="match status" value="1"/>
</dbReference>
<evidence type="ECO:0000256" key="11">
    <source>
        <dbReference type="ARBA" id="ARBA00023125"/>
    </source>
</evidence>
<dbReference type="InterPro" id="IPR001650">
    <property type="entry name" value="Helicase_C-like"/>
</dbReference>
<keyword evidence="11" id="KW-0238">DNA-binding</keyword>
<dbReference type="Pfam" id="PF00271">
    <property type="entry name" value="Helicase_C"/>
    <property type="match status" value="1"/>
</dbReference>
<dbReference type="GO" id="GO:0030894">
    <property type="term" value="C:replisome"/>
    <property type="evidence" value="ECO:0007669"/>
    <property type="project" value="TreeGrafter"/>
</dbReference>
<keyword evidence="12" id="KW-0233">DNA recombination</keyword>
<dbReference type="NCBIfam" id="TIGR01389">
    <property type="entry name" value="recQ"/>
    <property type="match status" value="1"/>
</dbReference>
<dbReference type="InterPro" id="IPR032284">
    <property type="entry name" value="RecQ_Zn-bd"/>
</dbReference>
<keyword evidence="4" id="KW-0479">Metal-binding</keyword>
<proteinExistence type="inferred from homology"/>
<dbReference type="EC" id="5.6.2.4" evidence="16"/>
<dbReference type="GO" id="GO:0046872">
    <property type="term" value="F:metal ion binding"/>
    <property type="evidence" value="ECO:0007669"/>
    <property type="project" value="UniProtKB-KW"/>
</dbReference>
<sequence>MHRAFEILKEFFGYTSFKEGQYEVIKNILNKRDTFVILPTGAGKSICYQIPAMILDGVTIVISPLISLMKDQVDSMRSVGIPAAFINSTLSLDEIAEITNEAKVGKFKIIYIAPERLKSENFIKLLSGIDISQIAIDEAHCVSQWGHDFRQSYRDIQGFVNKLKVRPIVTAFTATATKEVMEDSIRLLGLINPYIYIGSFNRENLNITVYKEEDKLEKTKDIIREREEDSGIIYCASRKEVDGLYEYLKDRGFSVGKYHAGLSDEDKNYFQEEFLYDNFLIMVATNAFGMGIDKSNVRYVIHFTIPKNLESYYQEIGRGGRDGEICGCYLLYSRDDIRRQEYIINTSSILNRREIELKKLQAMVNFCESEECYRAFLLKYFGEINIRPYCNNCSNCLKNENLNDITIETQKILSCIYRTKGKYGEAVIIDILRGVSGPKIQEYELNKLSTYGIMKEYSAKSIKDIIRELISQGYLNRKDGTYSMVKLNEKSLNVLKGKEHVIALLNFNKVICLDEELFKKLRILRKDLARRENVKPYIIFSDATLIEIVNNLPTSREALLEIRGVGKNKVEKYGAFVLSIIRNYKKES</sequence>
<dbReference type="FunFam" id="3.40.50.300:FF:000296">
    <property type="entry name" value="ATP-dependent DNA helicase RecQ"/>
    <property type="match status" value="1"/>
</dbReference>
<evidence type="ECO:0000256" key="6">
    <source>
        <dbReference type="ARBA" id="ARBA00022763"/>
    </source>
</evidence>
<dbReference type="Pfam" id="PF09382">
    <property type="entry name" value="RQC"/>
    <property type="match status" value="1"/>
</dbReference>
<dbReference type="GO" id="GO:0043138">
    <property type="term" value="F:3'-5' DNA helicase activity"/>
    <property type="evidence" value="ECO:0007669"/>
    <property type="project" value="UniProtKB-EC"/>
</dbReference>
<dbReference type="PROSITE" id="PS51192">
    <property type="entry name" value="HELICASE_ATP_BIND_1"/>
    <property type="match status" value="1"/>
</dbReference>
<dbReference type="GO" id="GO:0006281">
    <property type="term" value="P:DNA repair"/>
    <property type="evidence" value="ECO:0007669"/>
    <property type="project" value="UniProtKB-KW"/>
</dbReference>
<feature type="domain" description="Helicase C-terminal" evidence="19">
    <location>
        <begin position="215"/>
        <end position="365"/>
    </location>
</feature>
<dbReference type="NCBIfam" id="TIGR00614">
    <property type="entry name" value="recQ_fam"/>
    <property type="match status" value="1"/>
</dbReference>
<dbReference type="GO" id="GO:0016787">
    <property type="term" value="F:hydrolase activity"/>
    <property type="evidence" value="ECO:0007669"/>
    <property type="project" value="UniProtKB-KW"/>
</dbReference>
<dbReference type="InterPro" id="IPR004589">
    <property type="entry name" value="DNA_helicase_ATP-dep_RecQ"/>
</dbReference>
<evidence type="ECO:0000256" key="14">
    <source>
        <dbReference type="ARBA" id="ARBA00023235"/>
    </source>
</evidence>
<dbReference type="STRING" id="1121302.SAMN02745163_02786"/>
<evidence type="ECO:0000259" key="17">
    <source>
        <dbReference type="PROSITE" id="PS50967"/>
    </source>
</evidence>
<dbReference type="EMBL" id="FQZB01000011">
    <property type="protein sequence ID" value="SHJ87760.1"/>
    <property type="molecule type" value="Genomic_DNA"/>
</dbReference>
<dbReference type="RefSeq" id="WP_072988813.1">
    <property type="nucleotide sequence ID" value="NZ_FQZB01000011.1"/>
</dbReference>
<keyword evidence="5" id="KW-0547">Nucleotide-binding</keyword>
<evidence type="ECO:0000259" key="19">
    <source>
        <dbReference type="PROSITE" id="PS51194"/>
    </source>
</evidence>
<keyword evidence="10" id="KW-0067">ATP-binding</keyword>
<evidence type="ECO:0000256" key="12">
    <source>
        <dbReference type="ARBA" id="ARBA00023172"/>
    </source>
</evidence>
<dbReference type="Gene3D" id="1.10.150.80">
    <property type="entry name" value="HRDC domain"/>
    <property type="match status" value="1"/>
</dbReference>
<dbReference type="PROSITE" id="PS51194">
    <property type="entry name" value="HELICASE_CTER"/>
    <property type="match status" value="1"/>
</dbReference>
<dbReference type="InterPro" id="IPR010997">
    <property type="entry name" value="HRDC-like_sf"/>
</dbReference>
<dbReference type="InterPro" id="IPR036390">
    <property type="entry name" value="WH_DNA-bd_sf"/>
</dbReference>
<evidence type="ECO:0000256" key="2">
    <source>
        <dbReference type="ARBA" id="ARBA00001947"/>
    </source>
</evidence>
<keyword evidence="9" id="KW-0862">Zinc</keyword>
<dbReference type="SUPFAM" id="SSF46785">
    <property type="entry name" value="Winged helix' DNA-binding domain"/>
    <property type="match status" value="1"/>
</dbReference>
<dbReference type="SMART" id="SM00490">
    <property type="entry name" value="HELICc"/>
    <property type="match status" value="1"/>
</dbReference>
<dbReference type="GO" id="GO:0009432">
    <property type="term" value="P:SOS response"/>
    <property type="evidence" value="ECO:0007669"/>
    <property type="project" value="UniProtKB-UniRule"/>
</dbReference>
<dbReference type="GO" id="GO:0005737">
    <property type="term" value="C:cytoplasm"/>
    <property type="evidence" value="ECO:0007669"/>
    <property type="project" value="TreeGrafter"/>
</dbReference>
<dbReference type="Gene3D" id="1.10.10.10">
    <property type="entry name" value="Winged helix-like DNA-binding domain superfamily/Winged helix DNA-binding domain"/>
    <property type="match status" value="1"/>
</dbReference>
<evidence type="ECO:0000256" key="5">
    <source>
        <dbReference type="ARBA" id="ARBA00022741"/>
    </source>
</evidence>
<dbReference type="InterPro" id="IPR014001">
    <property type="entry name" value="Helicase_ATP-bd"/>
</dbReference>
<dbReference type="GO" id="GO:0043590">
    <property type="term" value="C:bacterial nucleoid"/>
    <property type="evidence" value="ECO:0007669"/>
    <property type="project" value="TreeGrafter"/>
</dbReference>
<feature type="domain" description="Helicase ATP-binding" evidence="18">
    <location>
        <begin position="25"/>
        <end position="194"/>
    </location>
</feature>
<dbReference type="SUPFAM" id="SSF47819">
    <property type="entry name" value="HRDC-like"/>
    <property type="match status" value="1"/>
</dbReference>
<evidence type="ECO:0000256" key="15">
    <source>
        <dbReference type="ARBA" id="ARBA00034617"/>
    </source>
</evidence>
<evidence type="ECO:0000256" key="9">
    <source>
        <dbReference type="ARBA" id="ARBA00022833"/>
    </source>
</evidence>
<keyword evidence="7" id="KW-0378">Hydrolase</keyword>
<evidence type="ECO:0000256" key="8">
    <source>
        <dbReference type="ARBA" id="ARBA00022806"/>
    </source>
</evidence>
<evidence type="ECO:0000256" key="3">
    <source>
        <dbReference type="ARBA" id="ARBA00005446"/>
    </source>
</evidence>
<name>A0A1M6MWJ2_9CLOT</name>
<dbReference type="Pfam" id="PF16124">
    <property type="entry name" value="RecQ_Zn_bind"/>
    <property type="match status" value="1"/>
</dbReference>
<dbReference type="SMART" id="SM00487">
    <property type="entry name" value="DEXDc"/>
    <property type="match status" value="1"/>
</dbReference>
<evidence type="ECO:0000256" key="16">
    <source>
        <dbReference type="NCBIfam" id="TIGR01389"/>
    </source>
</evidence>
<comment type="catalytic activity">
    <reaction evidence="15">
        <text>Couples ATP hydrolysis with the unwinding of duplex DNA by translocating in the 3'-5' direction.</text>
        <dbReference type="EC" id="5.6.2.4"/>
    </reaction>
</comment>
<keyword evidence="8 20" id="KW-0347">Helicase</keyword>
<dbReference type="GO" id="GO:0005524">
    <property type="term" value="F:ATP binding"/>
    <property type="evidence" value="ECO:0007669"/>
    <property type="project" value="UniProtKB-KW"/>
</dbReference>
<dbReference type="SMART" id="SM00956">
    <property type="entry name" value="RQC"/>
    <property type="match status" value="1"/>
</dbReference>
<dbReference type="PANTHER" id="PTHR13710:SF105">
    <property type="entry name" value="ATP-DEPENDENT DNA HELICASE Q1"/>
    <property type="match status" value="1"/>
</dbReference>